<proteinExistence type="predicted"/>
<reference evidence="2" key="1">
    <citation type="submission" date="2019-03" db="EMBL/GenBank/DDBJ databases">
        <title>Long read genome sequence of the mycoparasitic Pythium oligandrum ATCC 38472 isolated from sugarbeet rhizosphere.</title>
        <authorList>
            <person name="Gaulin E."/>
        </authorList>
    </citation>
    <scope>NUCLEOTIDE SEQUENCE</scope>
    <source>
        <strain evidence="2">ATCC 38472_TT</strain>
    </source>
</reference>
<keyword evidence="3" id="KW-1185">Reference proteome</keyword>
<evidence type="ECO:0000256" key="1">
    <source>
        <dbReference type="SAM" id="MobiDB-lite"/>
    </source>
</evidence>
<dbReference type="OrthoDB" id="105717at2759"/>
<dbReference type="AlphaFoldDB" id="A0A8K1CPJ9"/>
<dbReference type="Proteomes" id="UP000794436">
    <property type="component" value="Unassembled WGS sequence"/>
</dbReference>
<sequence>MPSDLMMLRVACRVVEDHDARDTGETMEQTSSTVEADDAQRIPQLRRQTDLMLGLQALASHANDQSPLQKLKRFEENTISPRLAPVPAMPQVPLLQLRSEPLNTENNYSRGDSMDRSQARVVPALFTSFVGRKNKRDEERLPGMQRLSPTAVWEGARSTVAAVPSSPTPLKAESPCVLTTSAPRVVPWRAPSIPSKATRSPVLAPHPDQTSRIMPVLPLPPSSAAAAKRPRLVRKSSGQWRQETSPQEREKSQARVRRGLDAVCQGDYDALLLIISAMEEELLHTHTSSKEHYVFQMLALRDRIRLQPIVRDDST</sequence>
<dbReference type="EMBL" id="SPLM01000036">
    <property type="protein sequence ID" value="TMW66386.1"/>
    <property type="molecule type" value="Genomic_DNA"/>
</dbReference>
<feature type="region of interest" description="Disordered" evidence="1">
    <location>
        <begin position="190"/>
        <end position="255"/>
    </location>
</feature>
<organism evidence="2 3">
    <name type="scientific">Pythium oligandrum</name>
    <name type="common">Mycoparasitic fungus</name>
    <dbReference type="NCBI Taxonomy" id="41045"/>
    <lineage>
        <taxon>Eukaryota</taxon>
        <taxon>Sar</taxon>
        <taxon>Stramenopiles</taxon>
        <taxon>Oomycota</taxon>
        <taxon>Peronosporomycetes</taxon>
        <taxon>Pythiales</taxon>
        <taxon>Pythiaceae</taxon>
        <taxon>Pythium</taxon>
    </lineage>
</organism>
<name>A0A8K1CPJ9_PYTOL</name>
<evidence type="ECO:0000313" key="3">
    <source>
        <dbReference type="Proteomes" id="UP000794436"/>
    </source>
</evidence>
<protein>
    <submittedName>
        <fullName evidence="2">Uncharacterized protein</fullName>
    </submittedName>
</protein>
<feature type="compositionally biased region" description="Polar residues" evidence="1">
    <location>
        <begin position="236"/>
        <end position="245"/>
    </location>
</feature>
<comment type="caution">
    <text evidence="2">The sequence shown here is derived from an EMBL/GenBank/DDBJ whole genome shotgun (WGS) entry which is preliminary data.</text>
</comment>
<gene>
    <name evidence="2" type="ORF">Poli38472_004151</name>
</gene>
<accession>A0A8K1CPJ9</accession>
<evidence type="ECO:0000313" key="2">
    <source>
        <dbReference type="EMBL" id="TMW66386.1"/>
    </source>
</evidence>